<evidence type="ECO:0000313" key="2">
    <source>
        <dbReference type="EMBL" id="BAS90756.1"/>
    </source>
</evidence>
<evidence type="ECO:0000313" key="3">
    <source>
        <dbReference type="Proteomes" id="UP000059680"/>
    </source>
</evidence>
<evidence type="ECO:0000256" key="1">
    <source>
        <dbReference type="SAM" id="MobiDB-lite"/>
    </source>
</evidence>
<dbReference type="EMBL" id="AP014960">
    <property type="protein sequence ID" value="BAS90756.1"/>
    <property type="molecule type" value="Genomic_DNA"/>
</dbReference>
<dbReference type="PaxDb" id="39947-A0A0P0WE58"/>
<gene>
    <name evidence="2" type="ordered locus">Os04g0591401</name>
    <name evidence="2" type="ORF">OSNPB_040591401</name>
</gene>
<protein>
    <submittedName>
        <fullName evidence="2">Os04g0591401 protein</fullName>
    </submittedName>
</protein>
<accession>A0A0P0WE58</accession>
<dbReference type="AlphaFoldDB" id="A0A0P0WE58"/>
<name>A0A0P0WE58_ORYSJ</name>
<reference evidence="3" key="1">
    <citation type="journal article" date="2005" name="Nature">
        <title>The map-based sequence of the rice genome.</title>
        <authorList>
            <consortium name="International rice genome sequencing project (IRGSP)"/>
            <person name="Matsumoto T."/>
            <person name="Wu J."/>
            <person name="Kanamori H."/>
            <person name="Katayose Y."/>
            <person name="Fujisawa M."/>
            <person name="Namiki N."/>
            <person name="Mizuno H."/>
            <person name="Yamamoto K."/>
            <person name="Antonio B.A."/>
            <person name="Baba T."/>
            <person name="Sakata K."/>
            <person name="Nagamura Y."/>
            <person name="Aoki H."/>
            <person name="Arikawa K."/>
            <person name="Arita K."/>
            <person name="Bito T."/>
            <person name="Chiden Y."/>
            <person name="Fujitsuka N."/>
            <person name="Fukunaka R."/>
            <person name="Hamada M."/>
            <person name="Harada C."/>
            <person name="Hayashi A."/>
            <person name="Hijishita S."/>
            <person name="Honda M."/>
            <person name="Hosokawa S."/>
            <person name="Ichikawa Y."/>
            <person name="Idonuma A."/>
            <person name="Iijima M."/>
            <person name="Ikeda M."/>
            <person name="Ikeno M."/>
            <person name="Ito K."/>
            <person name="Ito S."/>
            <person name="Ito T."/>
            <person name="Ito Y."/>
            <person name="Ito Y."/>
            <person name="Iwabuchi A."/>
            <person name="Kamiya K."/>
            <person name="Karasawa W."/>
            <person name="Kurita K."/>
            <person name="Katagiri S."/>
            <person name="Kikuta A."/>
            <person name="Kobayashi H."/>
            <person name="Kobayashi N."/>
            <person name="Machita K."/>
            <person name="Maehara T."/>
            <person name="Masukawa M."/>
            <person name="Mizubayashi T."/>
            <person name="Mukai Y."/>
            <person name="Nagasaki H."/>
            <person name="Nagata Y."/>
            <person name="Naito S."/>
            <person name="Nakashima M."/>
            <person name="Nakama Y."/>
            <person name="Nakamichi Y."/>
            <person name="Nakamura M."/>
            <person name="Meguro A."/>
            <person name="Negishi M."/>
            <person name="Ohta I."/>
            <person name="Ohta T."/>
            <person name="Okamoto M."/>
            <person name="Ono N."/>
            <person name="Saji S."/>
            <person name="Sakaguchi M."/>
            <person name="Sakai K."/>
            <person name="Shibata M."/>
            <person name="Shimokawa T."/>
            <person name="Song J."/>
            <person name="Takazaki Y."/>
            <person name="Terasawa K."/>
            <person name="Tsugane M."/>
            <person name="Tsuji K."/>
            <person name="Ueda S."/>
            <person name="Waki K."/>
            <person name="Yamagata H."/>
            <person name="Yamamoto M."/>
            <person name="Yamamoto S."/>
            <person name="Yamane H."/>
            <person name="Yoshiki S."/>
            <person name="Yoshihara R."/>
            <person name="Yukawa K."/>
            <person name="Zhong H."/>
            <person name="Yano M."/>
            <person name="Yuan Q."/>
            <person name="Ouyang S."/>
            <person name="Liu J."/>
            <person name="Jones K.M."/>
            <person name="Gansberger K."/>
            <person name="Moffat K."/>
            <person name="Hill J."/>
            <person name="Bera J."/>
            <person name="Fadrosh D."/>
            <person name="Jin S."/>
            <person name="Johri S."/>
            <person name="Kim M."/>
            <person name="Overton L."/>
            <person name="Reardon M."/>
            <person name="Tsitrin T."/>
            <person name="Vuong H."/>
            <person name="Weaver B."/>
            <person name="Ciecko A."/>
            <person name="Tallon L."/>
            <person name="Jackson J."/>
            <person name="Pai G."/>
            <person name="Aken S.V."/>
            <person name="Utterback T."/>
            <person name="Reidmuller S."/>
            <person name="Feldblyum T."/>
            <person name="Hsiao J."/>
            <person name="Zismann V."/>
            <person name="Iobst S."/>
            <person name="de Vazeille A.R."/>
            <person name="Buell C.R."/>
            <person name="Ying K."/>
            <person name="Li Y."/>
            <person name="Lu T."/>
            <person name="Huang Y."/>
            <person name="Zhao Q."/>
            <person name="Feng Q."/>
            <person name="Zhang L."/>
            <person name="Zhu J."/>
            <person name="Weng Q."/>
            <person name="Mu J."/>
            <person name="Lu Y."/>
            <person name="Fan D."/>
            <person name="Liu Y."/>
            <person name="Guan J."/>
            <person name="Zhang Y."/>
            <person name="Yu S."/>
            <person name="Liu X."/>
            <person name="Zhang Y."/>
            <person name="Hong G."/>
            <person name="Han B."/>
            <person name="Choisne N."/>
            <person name="Demange N."/>
            <person name="Orjeda G."/>
            <person name="Samain S."/>
            <person name="Cattolico L."/>
            <person name="Pelletier E."/>
            <person name="Couloux A."/>
            <person name="Segurens B."/>
            <person name="Wincker P."/>
            <person name="D'Hont A."/>
            <person name="Scarpelli C."/>
            <person name="Weissenbach J."/>
            <person name="Salanoubat M."/>
            <person name="Quetier F."/>
            <person name="Yu Y."/>
            <person name="Kim H.R."/>
            <person name="Rambo T."/>
            <person name="Currie J."/>
            <person name="Collura K."/>
            <person name="Luo M."/>
            <person name="Yang T."/>
            <person name="Ammiraju J.S.S."/>
            <person name="Engler F."/>
            <person name="Soderlund C."/>
            <person name="Wing R.A."/>
            <person name="Palmer L.E."/>
            <person name="de la Bastide M."/>
            <person name="Spiegel L."/>
            <person name="Nascimento L."/>
            <person name="Zutavern T."/>
            <person name="O'Shaughnessy A."/>
            <person name="Dike S."/>
            <person name="Dedhia N."/>
            <person name="Preston R."/>
            <person name="Balija V."/>
            <person name="McCombie W.R."/>
            <person name="Chow T."/>
            <person name="Chen H."/>
            <person name="Chung M."/>
            <person name="Chen C."/>
            <person name="Shaw J."/>
            <person name="Wu H."/>
            <person name="Hsiao K."/>
            <person name="Chao Y."/>
            <person name="Chu M."/>
            <person name="Cheng C."/>
            <person name="Hour A."/>
            <person name="Lee P."/>
            <person name="Lin S."/>
            <person name="Lin Y."/>
            <person name="Liou J."/>
            <person name="Liu S."/>
            <person name="Hsing Y."/>
            <person name="Raghuvanshi S."/>
            <person name="Mohanty A."/>
            <person name="Bharti A.K."/>
            <person name="Gaur A."/>
            <person name="Gupta V."/>
            <person name="Kumar D."/>
            <person name="Ravi V."/>
            <person name="Vij S."/>
            <person name="Kapur A."/>
            <person name="Khurana P."/>
            <person name="Khurana P."/>
            <person name="Khurana J.P."/>
            <person name="Tyagi A.K."/>
            <person name="Gaikwad K."/>
            <person name="Singh A."/>
            <person name="Dalal V."/>
            <person name="Srivastava S."/>
            <person name="Dixit A."/>
            <person name="Pal A.K."/>
            <person name="Ghazi I.A."/>
            <person name="Yadav M."/>
            <person name="Pandit A."/>
            <person name="Bhargava A."/>
            <person name="Sureshbabu K."/>
            <person name="Batra K."/>
            <person name="Sharma T.R."/>
            <person name="Mohapatra T."/>
            <person name="Singh N.K."/>
            <person name="Messing J."/>
            <person name="Nelson A.B."/>
            <person name="Fuks G."/>
            <person name="Kavchok S."/>
            <person name="Keizer G."/>
            <person name="Linton E."/>
            <person name="Llaca V."/>
            <person name="Song R."/>
            <person name="Tanyolac B."/>
            <person name="Young S."/>
            <person name="Ho-Il K."/>
            <person name="Hahn J.H."/>
            <person name="Sangsakoo G."/>
            <person name="Vanavichit A."/>
            <person name="de Mattos Luiz.A.T."/>
            <person name="Zimmer P.D."/>
            <person name="Malone G."/>
            <person name="Dellagostin O."/>
            <person name="de Oliveira A.C."/>
            <person name="Bevan M."/>
            <person name="Bancroft I."/>
            <person name="Minx P."/>
            <person name="Cordum H."/>
            <person name="Wilson R."/>
            <person name="Cheng Z."/>
            <person name="Jin W."/>
            <person name="Jiang J."/>
            <person name="Leong S.A."/>
            <person name="Iwama H."/>
            <person name="Gojobori T."/>
            <person name="Itoh T."/>
            <person name="Niimura Y."/>
            <person name="Fujii Y."/>
            <person name="Habara T."/>
            <person name="Sakai H."/>
            <person name="Sato Y."/>
            <person name="Wilson G."/>
            <person name="Kumar K."/>
            <person name="McCouch S."/>
            <person name="Juretic N."/>
            <person name="Hoen D."/>
            <person name="Wright S."/>
            <person name="Bruskiewich R."/>
            <person name="Bureau T."/>
            <person name="Miyao A."/>
            <person name="Hirochika H."/>
            <person name="Nishikawa T."/>
            <person name="Kadowaki K."/>
            <person name="Sugiura M."/>
            <person name="Burr B."/>
            <person name="Sasaki T."/>
        </authorList>
    </citation>
    <scope>NUCLEOTIDE SEQUENCE [LARGE SCALE GENOMIC DNA]</scope>
    <source>
        <strain evidence="3">cv. Nipponbare</strain>
    </source>
</reference>
<organism evidence="2 3">
    <name type="scientific">Oryza sativa subsp. japonica</name>
    <name type="common">Rice</name>
    <dbReference type="NCBI Taxonomy" id="39947"/>
    <lineage>
        <taxon>Eukaryota</taxon>
        <taxon>Viridiplantae</taxon>
        <taxon>Streptophyta</taxon>
        <taxon>Embryophyta</taxon>
        <taxon>Tracheophyta</taxon>
        <taxon>Spermatophyta</taxon>
        <taxon>Magnoliopsida</taxon>
        <taxon>Liliopsida</taxon>
        <taxon>Poales</taxon>
        <taxon>Poaceae</taxon>
        <taxon>BOP clade</taxon>
        <taxon>Oryzoideae</taxon>
        <taxon>Oryzeae</taxon>
        <taxon>Oryzinae</taxon>
        <taxon>Oryza</taxon>
        <taxon>Oryza sativa</taxon>
    </lineage>
</organism>
<reference evidence="2 3" key="2">
    <citation type="journal article" date="2013" name="Plant Cell Physiol.">
        <title>Rice Annotation Project Database (RAP-DB): an integrative and interactive database for rice genomics.</title>
        <authorList>
            <person name="Sakai H."/>
            <person name="Lee S.S."/>
            <person name="Tanaka T."/>
            <person name="Numa H."/>
            <person name="Kim J."/>
            <person name="Kawahara Y."/>
            <person name="Wakimoto H."/>
            <person name="Yang C.C."/>
            <person name="Iwamoto M."/>
            <person name="Abe T."/>
            <person name="Yamada Y."/>
            <person name="Muto A."/>
            <person name="Inokuchi H."/>
            <person name="Ikemura T."/>
            <person name="Matsumoto T."/>
            <person name="Sasaki T."/>
            <person name="Itoh T."/>
        </authorList>
    </citation>
    <scope>NUCLEOTIDE SEQUENCE [LARGE SCALE GENOMIC DNA]</scope>
    <source>
        <strain evidence="3">cv. Nipponbare</strain>
    </source>
</reference>
<proteinExistence type="predicted"/>
<sequence>MSSHSASTGRRRRRRSNSLIPRTSDASPRRASRCFSCRRRTGRLAWPWRGATRYRSLSSKDDSTARRPLSSLLSKHDGVVRWMRRAVVDLARVVESAAPEEILPPLTADEEVRLECFAKSSGAMLFRMYHGSMAASSNSAWRQWRSGSSATIPGRREKKLAAHLRVVK</sequence>
<dbReference type="Proteomes" id="UP000059680">
    <property type="component" value="Chromosome 4"/>
</dbReference>
<dbReference type="InParanoid" id="A0A0P0WE58"/>
<keyword evidence="3" id="KW-1185">Reference proteome</keyword>
<feature type="region of interest" description="Disordered" evidence="1">
    <location>
        <begin position="1"/>
        <end position="32"/>
    </location>
</feature>
<reference evidence="2 3" key="3">
    <citation type="journal article" date="2013" name="Rice">
        <title>Improvement of the Oryza sativa Nipponbare reference genome using next generation sequence and optical map data.</title>
        <authorList>
            <person name="Kawahara Y."/>
            <person name="de la Bastide M."/>
            <person name="Hamilton J.P."/>
            <person name="Kanamori H."/>
            <person name="McCombie W.R."/>
            <person name="Ouyang S."/>
            <person name="Schwartz D.C."/>
            <person name="Tanaka T."/>
            <person name="Wu J."/>
            <person name="Zhou S."/>
            <person name="Childs K.L."/>
            <person name="Davidson R.M."/>
            <person name="Lin H."/>
            <person name="Quesada-Ocampo L."/>
            <person name="Vaillancourt B."/>
            <person name="Sakai H."/>
            <person name="Lee S.S."/>
            <person name="Kim J."/>
            <person name="Numa H."/>
            <person name="Itoh T."/>
            <person name="Buell C.R."/>
            <person name="Matsumoto T."/>
        </authorList>
    </citation>
    <scope>NUCLEOTIDE SEQUENCE [LARGE SCALE GENOMIC DNA]</scope>
    <source>
        <strain evidence="3">cv. Nipponbare</strain>
    </source>
</reference>